<evidence type="ECO:0000256" key="3">
    <source>
        <dbReference type="ARBA" id="ARBA00022448"/>
    </source>
</evidence>
<dbReference type="Proteomes" id="UP000009875">
    <property type="component" value="Unassembled WGS sequence"/>
</dbReference>
<gene>
    <name evidence="8" type="ORF">HMPREF9698_01053</name>
</gene>
<feature type="transmembrane region" description="Helical" evidence="7">
    <location>
        <begin position="227"/>
        <end position="254"/>
    </location>
</feature>
<sequence length="414" mass="44622">MDQYFKLSEKGTSIQTEILAGLITFFSSSYILFVHPVMLSEAGVPQVLSLLATIFIAIVASLTMGLYANTPLVMAPGLGMTAYFAYTLVGGLGFTWQESLGITIVSSLIFVLLTFTGVIERFRLSIPLELKKAITIGIGLFLVRIGLENAGFLLEDGFNWSWLGFIGLLIVLVLTLFKVKGAFLIAIALITAIFWIFTDGLEVSSTNALLELGNYFDLLDIQFSNMISINGLIAIFSFVMLLIFQALGIVEAFVEDREEAKKSYQVVSVMSVLSGVFGTSPAITLSENGAGIQEGGRTGLSTSVAGLLFLVALFVTPLFSYIPAVAAGPVIVFTGLSMGKLITSIEVPHWSLWLPAIVIILSIPLTGSIVSGMAYGFVLYPIIASVFGQKGRLNPTNLTISFLFLLLLVVEIFL</sequence>
<evidence type="ECO:0000256" key="4">
    <source>
        <dbReference type="ARBA" id="ARBA00022692"/>
    </source>
</evidence>
<feature type="transmembrane region" description="Helical" evidence="7">
    <location>
        <begin position="266"/>
        <end position="285"/>
    </location>
</feature>
<dbReference type="eggNOG" id="COG2252">
    <property type="taxonomic scope" value="Bacteria"/>
</dbReference>
<keyword evidence="9" id="KW-1185">Reference proteome</keyword>
<reference evidence="8 9" key="1">
    <citation type="submission" date="2012-09" db="EMBL/GenBank/DDBJ databases">
        <title>The Genome Sequence of Alloiococcus otitis ATCC 51267.</title>
        <authorList>
            <consortium name="The Broad Institute Genome Sequencing Platform"/>
            <person name="Earl A."/>
            <person name="Ward D."/>
            <person name="Feldgarden M."/>
            <person name="Gevers D."/>
            <person name="Huys G."/>
            <person name="Walker B."/>
            <person name="Young S.K."/>
            <person name="Zeng Q."/>
            <person name="Gargeya S."/>
            <person name="Fitzgerald M."/>
            <person name="Haas B."/>
            <person name="Abouelleil A."/>
            <person name="Alvarado L."/>
            <person name="Arachchi H.M."/>
            <person name="Berlin A.M."/>
            <person name="Chapman S.B."/>
            <person name="Goldberg J."/>
            <person name="Griggs A."/>
            <person name="Gujja S."/>
            <person name="Hansen M."/>
            <person name="Howarth C."/>
            <person name="Imamovic A."/>
            <person name="Larimer J."/>
            <person name="McCowen C."/>
            <person name="Montmayeur A."/>
            <person name="Murphy C."/>
            <person name="Neiman D."/>
            <person name="Pearson M."/>
            <person name="Priest M."/>
            <person name="Roberts A."/>
            <person name="Saif S."/>
            <person name="Shea T."/>
            <person name="Sisk P."/>
            <person name="Sykes S."/>
            <person name="Wortman J."/>
            <person name="Nusbaum C."/>
            <person name="Birren B."/>
        </authorList>
    </citation>
    <scope>NUCLEOTIDE SEQUENCE [LARGE SCALE GENOMIC DNA]</scope>
    <source>
        <strain evidence="8 9">ATCC 51267</strain>
    </source>
</reference>
<comment type="subcellular location">
    <subcellularLocation>
        <location evidence="1">Membrane</location>
        <topology evidence="1">Multi-pass membrane protein</topology>
    </subcellularLocation>
</comment>
<keyword evidence="6 7" id="KW-0472">Membrane</keyword>
<proteinExistence type="inferred from homology"/>
<evidence type="ECO:0000256" key="2">
    <source>
        <dbReference type="ARBA" id="ARBA00005697"/>
    </source>
</evidence>
<feature type="transmembrane region" description="Helical" evidence="7">
    <location>
        <begin position="12"/>
        <end position="35"/>
    </location>
</feature>
<dbReference type="InterPro" id="IPR045018">
    <property type="entry name" value="Azg-like"/>
</dbReference>
<evidence type="ECO:0000256" key="1">
    <source>
        <dbReference type="ARBA" id="ARBA00004141"/>
    </source>
</evidence>
<evidence type="ECO:0000256" key="5">
    <source>
        <dbReference type="ARBA" id="ARBA00022989"/>
    </source>
</evidence>
<dbReference type="RefSeq" id="WP_003778089.1">
    <property type="nucleotide sequence ID" value="NZ_JH992959.1"/>
</dbReference>
<comment type="caution">
    <text evidence="8">The sequence shown here is derived from an EMBL/GenBank/DDBJ whole genome shotgun (WGS) entry which is preliminary data.</text>
</comment>
<keyword evidence="3" id="KW-0813">Transport</keyword>
<feature type="transmembrane region" description="Helical" evidence="7">
    <location>
        <begin position="47"/>
        <end position="68"/>
    </location>
</feature>
<evidence type="ECO:0000313" key="9">
    <source>
        <dbReference type="Proteomes" id="UP000009875"/>
    </source>
</evidence>
<evidence type="ECO:0000313" key="8">
    <source>
        <dbReference type="EMBL" id="EKU93305.1"/>
    </source>
</evidence>
<feature type="transmembrane region" description="Helical" evidence="7">
    <location>
        <begin position="160"/>
        <end position="177"/>
    </location>
</feature>
<name>K9EVU7_9LACT</name>
<feature type="transmembrane region" description="Helical" evidence="7">
    <location>
        <begin position="305"/>
        <end position="338"/>
    </location>
</feature>
<feature type="transmembrane region" description="Helical" evidence="7">
    <location>
        <begin position="75"/>
        <end position="94"/>
    </location>
</feature>
<dbReference type="STRING" id="883081.HMPREF9698_01053"/>
<accession>K9EVU7</accession>
<comment type="similarity">
    <text evidence="2">Belongs to the nucleobase:cation symporter-2 (NCS2) (TC 2.A.40) family. Azg-like subfamily.</text>
</comment>
<dbReference type="HOGENOM" id="CLU_024508_0_1_9"/>
<dbReference type="OrthoDB" id="9808458at2"/>
<feature type="transmembrane region" description="Helical" evidence="7">
    <location>
        <begin position="100"/>
        <end position="122"/>
    </location>
</feature>
<feature type="transmembrane region" description="Helical" evidence="7">
    <location>
        <begin position="134"/>
        <end position="154"/>
    </location>
</feature>
<protein>
    <recommendedName>
        <fullName evidence="10">Xanthine/uracil/vitamin C permease</fullName>
    </recommendedName>
</protein>
<keyword evidence="4 7" id="KW-0812">Transmembrane</keyword>
<dbReference type="InterPro" id="IPR006043">
    <property type="entry name" value="NCS2"/>
</dbReference>
<keyword evidence="5 7" id="KW-1133">Transmembrane helix</keyword>
<dbReference type="PANTHER" id="PTHR43337">
    <property type="entry name" value="XANTHINE/URACIL PERMEASE C887.17-RELATED"/>
    <property type="match status" value="1"/>
</dbReference>
<feature type="transmembrane region" description="Helical" evidence="7">
    <location>
        <begin position="395"/>
        <end position="413"/>
    </location>
</feature>
<dbReference type="GO" id="GO:0005886">
    <property type="term" value="C:plasma membrane"/>
    <property type="evidence" value="ECO:0007669"/>
    <property type="project" value="TreeGrafter"/>
</dbReference>
<feature type="transmembrane region" description="Helical" evidence="7">
    <location>
        <begin position="350"/>
        <end position="383"/>
    </location>
</feature>
<organism evidence="8 9">
    <name type="scientific">Alloiococcus otitis ATCC 51267</name>
    <dbReference type="NCBI Taxonomy" id="883081"/>
    <lineage>
        <taxon>Bacteria</taxon>
        <taxon>Bacillati</taxon>
        <taxon>Bacillota</taxon>
        <taxon>Bacilli</taxon>
        <taxon>Lactobacillales</taxon>
        <taxon>Carnobacteriaceae</taxon>
        <taxon>Alloiococcus</taxon>
    </lineage>
</organism>
<evidence type="ECO:0000256" key="7">
    <source>
        <dbReference type="SAM" id="Phobius"/>
    </source>
</evidence>
<dbReference type="AlphaFoldDB" id="K9EVU7"/>
<dbReference type="Pfam" id="PF00860">
    <property type="entry name" value="Xan_ur_permease"/>
    <property type="match status" value="1"/>
</dbReference>
<evidence type="ECO:0008006" key="10">
    <source>
        <dbReference type="Google" id="ProtNLM"/>
    </source>
</evidence>
<dbReference type="GO" id="GO:0005345">
    <property type="term" value="F:purine nucleobase transmembrane transporter activity"/>
    <property type="evidence" value="ECO:0007669"/>
    <property type="project" value="TreeGrafter"/>
</dbReference>
<feature type="transmembrane region" description="Helical" evidence="7">
    <location>
        <begin position="182"/>
        <end position="198"/>
    </location>
</feature>
<evidence type="ECO:0000256" key="6">
    <source>
        <dbReference type="ARBA" id="ARBA00023136"/>
    </source>
</evidence>
<dbReference type="PANTHER" id="PTHR43337:SF2">
    <property type="entry name" value="XANTHINE_URACIL PERMEASE"/>
    <property type="match status" value="1"/>
</dbReference>
<dbReference type="EMBL" id="AGXA01000021">
    <property type="protein sequence ID" value="EKU93305.1"/>
    <property type="molecule type" value="Genomic_DNA"/>
</dbReference>